<dbReference type="InterPro" id="IPR022764">
    <property type="entry name" value="Peptidase_S54_rhomboid_dom"/>
</dbReference>
<feature type="transmembrane region" description="Helical" evidence="5">
    <location>
        <begin position="165"/>
        <end position="182"/>
    </location>
</feature>
<dbReference type="GO" id="GO:0008233">
    <property type="term" value="F:peptidase activity"/>
    <property type="evidence" value="ECO:0007669"/>
    <property type="project" value="UniProtKB-KW"/>
</dbReference>
<evidence type="ECO:0000256" key="3">
    <source>
        <dbReference type="ARBA" id="ARBA00022989"/>
    </source>
</evidence>
<accession>A0ABU3NND4</accession>
<dbReference type="PANTHER" id="PTHR43731:SF26">
    <property type="entry name" value="RHOMBOID-LIKE PROTEIN 10, CHLOROPLASTIC"/>
    <property type="match status" value="1"/>
</dbReference>
<keyword evidence="7" id="KW-0378">Hydrolase</keyword>
<comment type="subcellular location">
    <subcellularLocation>
        <location evidence="1">Membrane</location>
        <topology evidence="1">Multi-pass membrane protein</topology>
    </subcellularLocation>
</comment>
<dbReference type="EC" id="3.4.21.-" evidence="7"/>
<protein>
    <submittedName>
        <fullName evidence="7">Rhomboid family intramembrane serine protease</fullName>
        <ecNumber evidence="7">3.4.21.-</ecNumber>
    </submittedName>
</protein>
<organism evidence="7 8">
    <name type="scientific">Thermanaerothrix solaris</name>
    <dbReference type="NCBI Taxonomy" id="3058434"/>
    <lineage>
        <taxon>Bacteria</taxon>
        <taxon>Bacillati</taxon>
        <taxon>Chloroflexota</taxon>
        <taxon>Anaerolineae</taxon>
        <taxon>Anaerolineales</taxon>
        <taxon>Anaerolineaceae</taxon>
        <taxon>Thermanaerothrix</taxon>
    </lineage>
</organism>
<evidence type="ECO:0000256" key="1">
    <source>
        <dbReference type="ARBA" id="ARBA00004141"/>
    </source>
</evidence>
<evidence type="ECO:0000256" key="2">
    <source>
        <dbReference type="ARBA" id="ARBA00022692"/>
    </source>
</evidence>
<evidence type="ECO:0000313" key="8">
    <source>
        <dbReference type="Proteomes" id="UP001254165"/>
    </source>
</evidence>
<feature type="transmembrane region" description="Helical" evidence="5">
    <location>
        <begin position="188"/>
        <end position="208"/>
    </location>
</feature>
<feature type="transmembrane region" description="Helical" evidence="5">
    <location>
        <begin position="228"/>
        <end position="249"/>
    </location>
</feature>
<keyword evidence="7" id="KW-0645">Protease</keyword>
<keyword evidence="3 5" id="KW-1133">Transmembrane helix</keyword>
<dbReference type="PANTHER" id="PTHR43731">
    <property type="entry name" value="RHOMBOID PROTEASE"/>
    <property type="match status" value="1"/>
</dbReference>
<feature type="transmembrane region" description="Helical" evidence="5">
    <location>
        <begin position="135"/>
        <end position="153"/>
    </location>
</feature>
<feature type="domain" description="Peptidase S54 rhomboid" evidence="6">
    <location>
        <begin position="69"/>
        <end position="203"/>
    </location>
</feature>
<name>A0ABU3NND4_9CHLR</name>
<dbReference type="GO" id="GO:0006508">
    <property type="term" value="P:proteolysis"/>
    <property type="evidence" value="ECO:0007669"/>
    <property type="project" value="UniProtKB-KW"/>
</dbReference>
<keyword evidence="8" id="KW-1185">Reference proteome</keyword>
<keyword evidence="4 5" id="KW-0472">Membrane</keyword>
<dbReference type="Pfam" id="PF01694">
    <property type="entry name" value="Rhomboid"/>
    <property type="match status" value="1"/>
</dbReference>
<dbReference type="RefSeq" id="WP_315625014.1">
    <property type="nucleotide sequence ID" value="NZ_JAUHMF010000002.1"/>
</dbReference>
<proteinExistence type="predicted"/>
<gene>
    <name evidence="7" type="ORF">QYE77_08760</name>
</gene>
<feature type="transmembrane region" description="Helical" evidence="5">
    <location>
        <begin position="79"/>
        <end position="99"/>
    </location>
</feature>
<dbReference type="EMBL" id="JAUHMF010000002">
    <property type="protein sequence ID" value="MDT8898355.1"/>
    <property type="molecule type" value="Genomic_DNA"/>
</dbReference>
<evidence type="ECO:0000259" key="6">
    <source>
        <dbReference type="Pfam" id="PF01694"/>
    </source>
</evidence>
<dbReference type="InterPro" id="IPR050925">
    <property type="entry name" value="Rhomboid_protease_S54"/>
</dbReference>
<feature type="transmembrane region" description="Helical" evidence="5">
    <location>
        <begin position="111"/>
        <end position="129"/>
    </location>
</feature>
<keyword evidence="2 5" id="KW-0812">Transmembrane</keyword>
<dbReference type="Gene3D" id="1.20.1540.10">
    <property type="entry name" value="Rhomboid-like"/>
    <property type="match status" value="1"/>
</dbReference>
<evidence type="ECO:0000313" key="7">
    <source>
        <dbReference type="EMBL" id="MDT8898355.1"/>
    </source>
</evidence>
<dbReference type="SUPFAM" id="SSF144091">
    <property type="entry name" value="Rhomboid-like"/>
    <property type="match status" value="1"/>
</dbReference>
<dbReference type="InterPro" id="IPR035952">
    <property type="entry name" value="Rhomboid-like_sf"/>
</dbReference>
<evidence type="ECO:0000256" key="5">
    <source>
        <dbReference type="SAM" id="Phobius"/>
    </source>
</evidence>
<feature type="transmembrane region" description="Helical" evidence="5">
    <location>
        <begin position="28"/>
        <end position="43"/>
    </location>
</feature>
<evidence type="ECO:0000256" key="4">
    <source>
        <dbReference type="ARBA" id="ARBA00023136"/>
    </source>
</evidence>
<reference evidence="7 8" key="1">
    <citation type="submission" date="2023-07" db="EMBL/GenBank/DDBJ databases">
        <title>Novel species of Thermanaerothrix with wide hydrolytic capabilities.</title>
        <authorList>
            <person name="Zayulina K.S."/>
            <person name="Podosokorskaya O.A."/>
            <person name="Elcheninov A.G."/>
        </authorList>
    </citation>
    <scope>NUCLEOTIDE SEQUENCE [LARGE SCALE GENOMIC DNA]</scope>
    <source>
        <strain evidence="7 8">4228-RoL</strain>
    </source>
</reference>
<comment type="caution">
    <text evidence="7">The sequence shown here is derived from an EMBL/GenBank/DDBJ whole genome shotgun (WGS) entry which is preliminary data.</text>
</comment>
<sequence length="250" mass="27555">MTQPPVEPSPETPGAVRIYWHLPARRPYVTYLILASCILIYLGQRLSQTLFGDDLLIALGAKVNSAIVQGQYWRLLTPLWLHGSILHLAFNMYALWVIGAGLERYYGHGRYLALYLLSGYAGNVVSFLMSPEPSVGSSTAIFGLLAAEAVFIYQNRHLFQNARGMLMNIGGILLVNLILGLSPQIDNWGHLGGLIGGLAFAWSAGPVWETTYQMNGYHLTNRRKGSQALWVGLGVAVVFTLLVVLRVGWL</sequence>
<dbReference type="Proteomes" id="UP001254165">
    <property type="component" value="Unassembled WGS sequence"/>
</dbReference>